<dbReference type="InterPro" id="IPR050182">
    <property type="entry name" value="Cytochrome_P450_fam2"/>
</dbReference>
<dbReference type="PRINTS" id="PR00463">
    <property type="entry name" value="EP450I"/>
</dbReference>
<evidence type="ECO:0000256" key="1">
    <source>
        <dbReference type="ARBA" id="ARBA00010617"/>
    </source>
</evidence>
<keyword evidence="5" id="KW-0812">Transmembrane</keyword>
<dbReference type="InterPro" id="IPR001128">
    <property type="entry name" value="Cyt_P450"/>
</dbReference>
<dbReference type="AlphaFoldDB" id="T1JBP6"/>
<evidence type="ECO:0000256" key="3">
    <source>
        <dbReference type="ARBA" id="ARBA00023004"/>
    </source>
</evidence>
<comment type="similarity">
    <text evidence="1">Belongs to the cytochrome P450 family.</text>
</comment>
<dbReference type="Pfam" id="PF00067">
    <property type="entry name" value="p450"/>
    <property type="match status" value="1"/>
</dbReference>
<feature type="transmembrane region" description="Helical" evidence="5">
    <location>
        <begin position="89"/>
        <end position="110"/>
    </location>
</feature>
<keyword evidence="5" id="KW-0472">Membrane</keyword>
<dbReference type="HOGENOM" id="CLU_695073_0_0_1"/>
<dbReference type="GO" id="GO:0016712">
    <property type="term" value="F:oxidoreductase activity, acting on paired donors, with incorporation or reduction of molecular oxygen, reduced flavin or flavoprotein as one donor, and incorporation of one atom of oxygen"/>
    <property type="evidence" value="ECO:0007669"/>
    <property type="project" value="TreeGrafter"/>
</dbReference>
<dbReference type="STRING" id="126957.T1JBP6"/>
<protein>
    <recommendedName>
        <fullName evidence="8">Cytochrome P450</fullName>
    </recommendedName>
</protein>
<evidence type="ECO:0000313" key="6">
    <source>
        <dbReference type="EnsemblMetazoa" id="SMAR011199-PA"/>
    </source>
</evidence>
<keyword evidence="7" id="KW-1185">Reference proteome</keyword>
<keyword evidence="4" id="KW-0560">Oxidoreductase</keyword>
<evidence type="ECO:0008006" key="8">
    <source>
        <dbReference type="Google" id="ProtNLM"/>
    </source>
</evidence>
<dbReference type="EnsemblMetazoa" id="SMAR011199-RA">
    <property type="protein sequence ID" value="SMAR011199-PA"/>
    <property type="gene ID" value="SMAR011199"/>
</dbReference>
<dbReference type="EMBL" id="JH432016">
    <property type="status" value="NOT_ANNOTATED_CDS"/>
    <property type="molecule type" value="Genomic_DNA"/>
</dbReference>
<dbReference type="GO" id="GO:0006082">
    <property type="term" value="P:organic acid metabolic process"/>
    <property type="evidence" value="ECO:0007669"/>
    <property type="project" value="TreeGrafter"/>
</dbReference>
<dbReference type="PANTHER" id="PTHR24300:SF403">
    <property type="entry name" value="CYTOCHROME P450 306A1"/>
    <property type="match status" value="1"/>
</dbReference>
<dbReference type="GO" id="GO:0006805">
    <property type="term" value="P:xenobiotic metabolic process"/>
    <property type="evidence" value="ECO:0007669"/>
    <property type="project" value="TreeGrafter"/>
</dbReference>
<evidence type="ECO:0000256" key="4">
    <source>
        <dbReference type="ARBA" id="ARBA00023033"/>
    </source>
</evidence>
<dbReference type="eggNOG" id="KOG0156">
    <property type="taxonomic scope" value="Eukaryota"/>
</dbReference>
<organism evidence="6 7">
    <name type="scientific">Strigamia maritima</name>
    <name type="common">European centipede</name>
    <name type="synonym">Geophilus maritimus</name>
    <dbReference type="NCBI Taxonomy" id="126957"/>
    <lineage>
        <taxon>Eukaryota</taxon>
        <taxon>Metazoa</taxon>
        <taxon>Ecdysozoa</taxon>
        <taxon>Arthropoda</taxon>
        <taxon>Myriapoda</taxon>
        <taxon>Chilopoda</taxon>
        <taxon>Pleurostigmophora</taxon>
        <taxon>Geophilomorpha</taxon>
        <taxon>Linotaeniidae</taxon>
        <taxon>Strigamia</taxon>
    </lineage>
</organism>
<evidence type="ECO:0000256" key="2">
    <source>
        <dbReference type="ARBA" id="ARBA00022723"/>
    </source>
</evidence>
<dbReference type="InterPro" id="IPR036396">
    <property type="entry name" value="Cyt_P450_sf"/>
</dbReference>
<proteinExistence type="inferred from homology"/>
<reference evidence="7" key="1">
    <citation type="submission" date="2011-05" db="EMBL/GenBank/DDBJ databases">
        <authorList>
            <person name="Richards S.R."/>
            <person name="Qu J."/>
            <person name="Jiang H."/>
            <person name="Jhangiani S.N."/>
            <person name="Agravi P."/>
            <person name="Goodspeed R."/>
            <person name="Gross S."/>
            <person name="Mandapat C."/>
            <person name="Jackson L."/>
            <person name="Mathew T."/>
            <person name="Pu L."/>
            <person name="Thornton R."/>
            <person name="Saada N."/>
            <person name="Wilczek-Boney K.B."/>
            <person name="Lee S."/>
            <person name="Kovar C."/>
            <person name="Wu Y."/>
            <person name="Scherer S.E."/>
            <person name="Worley K.C."/>
            <person name="Muzny D.M."/>
            <person name="Gibbs R."/>
        </authorList>
    </citation>
    <scope>NUCLEOTIDE SEQUENCE</scope>
    <source>
        <strain evidence="7">Brora</strain>
    </source>
</reference>
<dbReference type="PANTHER" id="PTHR24300">
    <property type="entry name" value="CYTOCHROME P450 508A4-RELATED"/>
    <property type="match status" value="1"/>
</dbReference>
<dbReference type="GO" id="GO:0005737">
    <property type="term" value="C:cytoplasm"/>
    <property type="evidence" value="ECO:0007669"/>
    <property type="project" value="TreeGrafter"/>
</dbReference>
<sequence length="397" mass="45084">MTTAKMRAGWFDFIPCGILAPEGVHDVRCAGQVQIQHVIEVLDRAVCGLQLEFKTSIVNILLSFITATLIGSVTYFIKMSTSWLSNIIEINPVLNTALIFFITVVLLLIYTSSKCPKNLPPGPKGLPYFGYLPFLGSKPHITLIKLRKKYGDIFNGERVIVLSSFKLIKEALLKPVFDERPAPIRALATWAPEGGVFSGYGDSRIELRRFVLTTLRNYGVGKTSLEPQIQDEINCMIEEITKLDGKPTDFRNLLSMSVTNIIVSILYGKRMKYYAPDFEELINLSKTYLNSVGLDQWSDHLPQYFGSMLYEKLLEKIKNYDKSKVSNSSENFIDSWRAEAEKSKTNLAIYNEEKLAQVLCELFIAGSDTTSVTLEWALLYLVKHPEIQKKYKWKLMM</sequence>
<reference evidence="6" key="2">
    <citation type="submission" date="2015-02" db="UniProtKB">
        <authorList>
            <consortium name="EnsemblMetazoa"/>
        </authorList>
    </citation>
    <scope>IDENTIFICATION</scope>
</reference>
<dbReference type="GO" id="GO:0020037">
    <property type="term" value="F:heme binding"/>
    <property type="evidence" value="ECO:0007669"/>
    <property type="project" value="InterPro"/>
</dbReference>
<dbReference type="PhylomeDB" id="T1JBP6"/>
<dbReference type="Proteomes" id="UP000014500">
    <property type="component" value="Unassembled WGS sequence"/>
</dbReference>
<keyword evidence="5" id="KW-1133">Transmembrane helix</keyword>
<evidence type="ECO:0000313" key="7">
    <source>
        <dbReference type="Proteomes" id="UP000014500"/>
    </source>
</evidence>
<dbReference type="GO" id="GO:0008395">
    <property type="term" value="F:steroid hydroxylase activity"/>
    <property type="evidence" value="ECO:0007669"/>
    <property type="project" value="TreeGrafter"/>
</dbReference>
<keyword evidence="4" id="KW-0503">Monooxygenase</keyword>
<evidence type="ECO:0000256" key="5">
    <source>
        <dbReference type="SAM" id="Phobius"/>
    </source>
</evidence>
<keyword evidence="2" id="KW-0479">Metal-binding</keyword>
<dbReference type="GO" id="GO:0005506">
    <property type="term" value="F:iron ion binding"/>
    <property type="evidence" value="ECO:0007669"/>
    <property type="project" value="InterPro"/>
</dbReference>
<dbReference type="Gene3D" id="1.10.630.10">
    <property type="entry name" value="Cytochrome P450"/>
    <property type="match status" value="1"/>
</dbReference>
<dbReference type="OMA" id="INCMIEE"/>
<keyword evidence="3" id="KW-0408">Iron</keyword>
<accession>T1JBP6</accession>
<feature type="transmembrane region" description="Helical" evidence="5">
    <location>
        <begin position="57"/>
        <end position="77"/>
    </location>
</feature>
<dbReference type="InterPro" id="IPR002401">
    <property type="entry name" value="Cyt_P450_E_grp-I"/>
</dbReference>
<name>T1JBP6_STRMM</name>
<dbReference type="SUPFAM" id="SSF48264">
    <property type="entry name" value="Cytochrome P450"/>
    <property type="match status" value="1"/>
</dbReference>